<dbReference type="SUPFAM" id="SSF50475">
    <property type="entry name" value="FMN-binding split barrel"/>
    <property type="match status" value="1"/>
</dbReference>
<sequence>MTDAPDPMALRRALGQFPTGVCVMTTRVDGELLGMTMSSFNALSLDPALVLFSIDKRARGLPHWERAQAYAIHALAENQQDLSNRFARPGAKWEGIAHTPGHGDAPLLPGAAARFECAAHTRHDGGDHVLFIARIVRFTAHADRHPLVFAQGRYASLDRGQAAPPLWPLDIHY</sequence>
<evidence type="ECO:0000256" key="1">
    <source>
        <dbReference type="ARBA" id="ARBA00008898"/>
    </source>
</evidence>
<proteinExistence type="inferred from homology"/>
<protein>
    <submittedName>
        <fullName evidence="4">Flavin reductase family protein</fullName>
    </submittedName>
</protein>
<dbReference type="EMBL" id="JAPDFL010000002">
    <property type="protein sequence ID" value="MCW1934982.1"/>
    <property type="molecule type" value="Genomic_DNA"/>
</dbReference>
<reference evidence="4 5" key="1">
    <citation type="submission" date="2022-10" db="EMBL/GenBank/DDBJ databases">
        <title>Pararhodobacter sp. nov., isolated from marine algae.</title>
        <authorList>
            <person name="Choi B.J."/>
            <person name="Kim J.M."/>
            <person name="Lee J.K."/>
            <person name="Choi D.G."/>
            <person name="Jeon C.O."/>
        </authorList>
    </citation>
    <scope>NUCLEOTIDE SEQUENCE [LARGE SCALE GENOMIC DNA]</scope>
    <source>
        <strain evidence="4 5">ZQ420</strain>
    </source>
</reference>
<keyword evidence="5" id="KW-1185">Reference proteome</keyword>
<evidence type="ECO:0000313" key="5">
    <source>
        <dbReference type="Proteomes" id="UP001208938"/>
    </source>
</evidence>
<keyword evidence="2" id="KW-0560">Oxidoreductase</keyword>
<dbReference type="Gene3D" id="2.30.110.10">
    <property type="entry name" value="Electron Transport, Fmn-binding Protein, Chain A"/>
    <property type="match status" value="1"/>
</dbReference>
<dbReference type="InterPro" id="IPR002563">
    <property type="entry name" value="Flavin_Rdtase-like_dom"/>
</dbReference>
<dbReference type="Proteomes" id="UP001208938">
    <property type="component" value="Unassembled WGS sequence"/>
</dbReference>
<name>A0ABT3H5C1_9RHOB</name>
<dbReference type="PANTHER" id="PTHR30466">
    <property type="entry name" value="FLAVIN REDUCTASE"/>
    <property type="match status" value="1"/>
</dbReference>
<dbReference type="Pfam" id="PF01613">
    <property type="entry name" value="Flavin_Reduct"/>
    <property type="match status" value="1"/>
</dbReference>
<dbReference type="InterPro" id="IPR050268">
    <property type="entry name" value="NADH-dep_flavin_reductase"/>
</dbReference>
<gene>
    <name evidence="4" type="ORF">OKW52_22685</name>
</gene>
<evidence type="ECO:0000256" key="2">
    <source>
        <dbReference type="ARBA" id="ARBA00023002"/>
    </source>
</evidence>
<evidence type="ECO:0000259" key="3">
    <source>
        <dbReference type="SMART" id="SM00903"/>
    </source>
</evidence>
<comment type="caution">
    <text evidence="4">The sequence shown here is derived from an EMBL/GenBank/DDBJ whole genome shotgun (WGS) entry which is preliminary data.</text>
</comment>
<feature type="domain" description="Flavin reductase like" evidence="3">
    <location>
        <begin position="14"/>
        <end position="156"/>
    </location>
</feature>
<dbReference type="InterPro" id="IPR012349">
    <property type="entry name" value="Split_barrel_FMN-bd"/>
</dbReference>
<evidence type="ECO:0000313" key="4">
    <source>
        <dbReference type="EMBL" id="MCW1934982.1"/>
    </source>
</evidence>
<dbReference type="SMART" id="SM00903">
    <property type="entry name" value="Flavin_Reduct"/>
    <property type="match status" value="1"/>
</dbReference>
<dbReference type="RefSeq" id="WP_264507867.1">
    <property type="nucleotide sequence ID" value="NZ_JAPDFL010000002.1"/>
</dbReference>
<dbReference type="PANTHER" id="PTHR30466:SF11">
    <property type="entry name" value="FLAVIN-DEPENDENT MONOOXYGENASE, REDUCTASE SUBUNIT HSAB"/>
    <property type="match status" value="1"/>
</dbReference>
<organism evidence="4 5">
    <name type="scientific">Pararhodobacter zhoushanensis</name>
    <dbReference type="NCBI Taxonomy" id="2479545"/>
    <lineage>
        <taxon>Bacteria</taxon>
        <taxon>Pseudomonadati</taxon>
        <taxon>Pseudomonadota</taxon>
        <taxon>Alphaproteobacteria</taxon>
        <taxon>Rhodobacterales</taxon>
        <taxon>Paracoccaceae</taxon>
        <taxon>Pararhodobacter</taxon>
    </lineage>
</organism>
<comment type="similarity">
    <text evidence="1">Belongs to the non-flavoprotein flavin reductase family.</text>
</comment>
<accession>A0ABT3H5C1</accession>